<evidence type="ECO:0000313" key="3">
    <source>
        <dbReference type="Proteomes" id="UP001500305"/>
    </source>
</evidence>
<organism evidence="2 3">
    <name type="scientific">Kitasatospora cystarginea</name>
    <dbReference type="NCBI Taxonomy" id="58350"/>
    <lineage>
        <taxon>Bacteria</taxon>
        <taxon>Bacillati</taxon>
        <taxon>Actinomycetota</taxon>
        <taxon>Actinomycetes</taxon>
        <taxon>Kitasatosporales</taxon>
        <taxon>Streptomycetaceae</taxon>
        <taxon>Kitasatospora</taxon>
    </lineage>
</organism>
<evidence type="ECO:0000256" key="1">
    <source>
        <dbReference type="SAM" id="MobiDB-lite"/>
    </source>
</evidence>
<feature type="compositionally biased region" description="Basic and acidic residues" evidence="1">
    <location>
        <begin position="45"/>
        <end position="73"/>
    </location>
</feature>
<name>A0ABP5RA68_9ACTN</name>
<dbReference type="RefSeq" id="WP_344637826.1">
    <property type="nucleotide sequence ID" value="NZ_BAAATR010000017.1"/>
</dbReference>
<dbReference type="Proteomes" id="UP001500305">
    <property type="component" value="Unassembled WGS sequence"/>
</dbReference>
<accession>A0ABP5RA68</accession>
<sequence>MTNQVTKALEHGAEKLGKTLADDAGKAVKDFYHSTGDNLKKVAHNTREADAKHAGDLKRMLDGEPKNGPRAPHEPAGPSGSRGGGGGDGGGRKKYFVHDDGRVQEIRGGKLVDLDPKDKSGVHTLLDSSSGKVKDPSAKDMEKKYHAQKDPKKPGEKVHSDKIDDPTELSRAVEEARRGESDYKGKNYAALRYKDKDGEFIVVGRSGDLRSHSERSIGKPLLGGKEQNVKELYTERAPCQKNANCERWLARHFEPHNSDLSVSHGVEYNNSIPQKDRDWAHRAYVKQLKDDHDAGNYGGTMGKHDFDDQGAKDKAAADARRAERPAKRARKGQ</sequence>
<feature type="compositionally biased region" description="Basic and acidic residues" evidence="1">
    <location>
        <begin position="96"/>
        <end position="121"/>
    </location>
</feature>
<feature type="compositionally biased region" description="Basic and acidic residues" evidence="1">
    <location>
        <begin position="302"/>
        <end position="326"/>
    </location>
</feature>
<reference evidence="3" key="1">
    <citation type="journal article" date="2019" name="Int. J. Syst. Evol. Microbiol.">
        <title>The Global Catalogue of Microorganisms (GCM) 10K type strain sequencing project: providing services to taxonomists for standard genome sequencing and annotation.</title>
        <authorList>
            <consortium name="The Broad Institute Genomics Platform"/>
            <consortium name="The Broad Institute Genome Sequencing Center for Infectious Disease"/>
            <person name="Wu L."/>
            <person name="Ma J."/>
        </authorList>
    </citation>
    <scope>NUCLEOTIDE SEQUENCE [LARGE SCALE GENOMIC DNA]</scope>
    <source>
        <strain evidence="3">JCM 7356</strain>
    </source>
</reference>
<protein>
    <submittedName>
        <fullName evidence="2">Uncharacterized protein</fullName>
    </submittedName>
</protein>
<feature type="compositionally biased region" description="Basic and acidic residues" evidence="1">
    <location>
        <begin position="171"/>
        <end position="185"/>
    </location>
</feature>
<comment type="caution">
    <text evidence="2">The sequence shown here is derived from an EMBL/GenBank/DDBJ whole genome shotgun (WGS) entry which is preliminary data.</text>
</comment>
<dbReference type="EMBL" id="BAAATR010000017">
    <property type="protein sequence ID" value="GAA2252612.1"/>
    <property type="molecule type" value="Genomic_DNA"/>
</dbReference>
<evidence type="ECO:0000313" key="2">
    <source>
        <dbReference type="EMBL" id="GAA2252612.1"/>
    </source>
</evidence>
<feature type="compositionally biased region" description="Gly residues" evidence="1">
    <location>
        <begin position="80"/>
        <end position="89"/>
    </location>
</feature>
<feature type="compositionally biased region" description="Basic and acidic residues" evidence="1">
    <location>
        <begin position="132"/>
        <end position="165"/>
    </location>
</feature>
<feature type="region of interest" description="Disordered" evidence="1">
    <location>
        <begin position="36"/>
        <end position="187"/>
    </location>
</feature>
<keyword evidence="3" id="KW-1185">Reference proteome</keyword>
<feature type="region of interest" description="Disordered" evidence="1">
    <location>
        <begin position="291"/>
        <end position="333"/>
    </location>
</feature>
<dbReference type="InterPro" id="IPR032722">
    <property type="entry name" value="Deaminase_XOO_2897"/>
</dbReference>
<gene>
    <name evidence="2" type="ORF">GCM10010430_40290</name>
</gene>
<proteinExistence type="predicted"/>
<dbReference type="Pfam" id="PF14440">
    <property type="entry name" value="XOO_2897-deam"/>
    <property type="match status" value="1"/>
</dbReference>